<dbReference type="EMBL" id="AP022821">
    <property type="protein sequence ID" value="BCA91917.1"/>
    <property type="molecule type" value="Genomic_DNA"/>
</dbReference>
<sequence>MSHQLRTWLSKTPPEQRKQVAQNAGTSVAYLWQLSGGHRKASLEMAKRLQDATEGTLTIEGLRPDIFGDPSSQVA</sequence>
<proteinExistence type="predicted"/>
<evidence type="ECO:0000256" key="1">
    <source>
        <dbReference type="SAM" id="MobiDB-lite"/>
    </source>
</evidence>
<evidence type="ECO:0000313" key="3">
    <source>
        <dbReference type="Proteomes" id="UP000503197"/>
    </source>
</evidence>
<dbReference type="GO" id="GO:0003677">
    <property type="term" value="F:DNA binding"/>
    <property type="evidence" value="ECO:0007669"/>
    <property type="project" value="InterPro"/>
</dbReference>
<name>A0A6F8SVF4_9GAMM</name>
<gene>
    <name evidence="2" type="ORF">HMSLTHF_16920</name>
</gene>
<protein>
    <recommendedName>
        <fullName evidence="4">Transcriptional regulator</fullName>
    </recommendedName>
</protein>
<dbReference type="AlphaFoldDB" id="A0A6F8SVF4"/>
<reference evidence="2 3" key="1">
    <citation type="submission" date="2020-02" db="EMBL/GenBank/DDBJ databases">
        <title>Complete Genome Sequence of Halomonas meridiana strain BAA-801, Isolated from Deep Sea Thermal Vent.</title>
        <authorList>
            <person name="Takahashi Y."/>
            <person name="Takahashi H."/>
            <person name="Galipon J."/>
            <person name="Arakawa K."/>
        </authorList>
    </citation>
    <scope>NUCLEOTIDE SEQUENCE [LARGE SCALE GENOMIC DNA]</scope>
    <source>
        <strain evidence="2 3">Slthf1</strain>
    </source>
</reference>
<dbReference type="InterPro" id="IPR010982">
    <property type="entry name" value="Lambda_DNA-bd_dom_sf"/>
</dbReference>
<feature type="region of interest" description="Disordered" evidence="1">
    <location>
        <begin position="1"/>
        <end position="22"/>
    </location>
</feature>
<organism evidence="2 3">
    <name type="scientific">Vreelandella aquamarina</name>
    <dbReference type="NCBI Taxonomy" id="77097"/>
    <lineage>
        <taxon>Bacteria</taxon>
        <taxon>Pseudomonadati</taxon>
        <taxon>Pseudomonadota</taxon>
        <taxon>Gammaproteobacteria</taxon>
        <taxon>Oceanospirillales</taxon>
        <taxon>Halomonadaceae</taxon>
        <taxon>Vreelandella</taxon>
    </lineage>
</organism>
<accession>A0A6F8SVF4</accession>
<dbReference type="Proteomes" id="UP000503197">
    <property type="component" value="Chromosome"/>
</dbReference>
<evidence type="ECO:0008006" key="4">
    <source>
        <dbReference type="Google" id="ProtNLM"/>
    </source>
</evidence>
<evidence type="ECO:0000313" key="2">
    <source>
        <dbReference type="EMBL" id="BCA91917.1"/>
    </source>
</evidence>
<dbReference type="Gene3D" id="1.10.260.40">
    <property type="entry name" value="lambda repressor-like DNA-binding domains"/>
    <property type="match status" value="1"/>
</dbReference>
<feature type="compositionally biased region" description="Polar residues" evidence="1">
    <location>
        <begin position="1"/>
        <end position="10"/>
    </location>
</feature>